<evidence type="ECO:0000313" key="2">
    <source>
        <dbReference type="Proteomes" id="UP000784294"/>
    </source>
</evidence>
<accession>A0A448WXS5</accession>
<dbReference type="AlphaFoldDB" id="A0A448WXS5"/>
<proteinExistence type="predicted"/>
<reference evidence="1" key="1">
    <citation type="submission" date="2018-11" db="EMBL/GenBank/DDBJ databases">
        <authorList>
            <consortium name="Pathogen Informatics"/>
        </authorList>
    </citation>
    <scope>NUCLEOTIDE SEQUENCE</scope>
</reference>
<name>A0A448WXS5_9PLAT</name>
<dbReference type="Proteomes" id="UP000784294">
    <property type="component" value="Unassembled WGS sequence"/>
</dbReference>
<dbReference type="EMBL" id="CAAALY010058363">
    <property type="protein sequence ID" value="VEL22780.1"/>
    <property type="molecule type" value="Genomic_DNA"/>
</dbReference>
<gene>
    <name evidence="1" type="ORF">PXEA_LOCUS16220</name>
</gene>
<keyword evidence="2" id="KW-1185">Reference proteome</keyword>
<evidence type="ECO:0000313" key="1">
    <source>
        <dbReference type="EMBL" id="VEL22780.1"/>
    </source>
</evidence>
<sequence length="160" mass="17969">MLAIAPVVNSWAQRLRLKKHQPIGTAHIRTNTYSKTSQTMMTKDSSRPTNIKESQTLLHMFPTMPASSKVPSLPLPYLRLALMPDYLSCSTSLQTLVDLAVTIMHLPVEIILYEDKDSTEQTVCKSADERTFMQTSSFQNNAKSDRTSVLCSLFHSPHSI</sequence>
<organism evidence="1 2">
    <name type="scientific">Protopolystoma xenopodis</name>
    <dbReference type="NCBI Taxonomy" id="117903"/>
    <lineage>
        <taxon>Eukaryota</taxon>
        <taxon>Metazoa</taxon>
        <taxon>Spiralia</taxon>
        <taxon>Lophotrochozoa</taxon>
        <taxon>Platyhelminthes</taxon>
        <taxon>Monogenea</taxon>
        <taxon>Polyopisthocotylea</taxon>
        <taxon>Polystomatidea</taxon>
        <taxon>Polystomatidae</taxon>
        <taxon>Protopolystoma</taxon>
    </lineage>
</organism>
<comment type="caution">
    <text evidence="1">The sequence shown here is derived from an EMBL/GenBank/DDBJ whole genome shotgun (WGS) entry which is preliminary data.</text>
</comment>
<protein>
    <submittedName>
        <fullName evidence="1">Uncharacterized protein</fullName>
    </submittedName>
</protein>